<organism evidence="7">
    <name type="scientific">Desulfovibrio sp. U5L</name>
    <dbReference type="NCBI Taxonomy" id="596152"/>
    <lineage>
        <taxon>Bacteria</taxon>
        <taxon>Pseudomonadati</taxon>
        <taxon>Thermodesulfobacteriota</taxon>
        <taxon>Desulfovibrionia</taxon>
        <taxon>Desulfovibrionales</taxon>
        <taxon>Desulfovibrionaceae</taxon>
        <taxon>Desulfovibrio</taxon>
    </lineage>
</organism>
<keyword evidence="3" id="KW-0560">Oxidoreductase</keyword>
<dbReference type="PROSITE" id="PS00913">
    <property type="entry name" value="ADH_IRON_1"/>
    <property type="match status" value="1"/>
</dbReference>
<proteinExistence type="inferred from homology"/>
<evidence type="ECO:0000259" key="6">
    <source>
        <dbReference type="Pfam" id="PF25137"/>
    </source>
</evidence>
<evidence type="ECO:0000256" key="2">
    <source>
        <dbReference type="ARBA" id="ARBA00007358"/>
    </source>
</evidence>
<evidence type="ECO:0000256" key="4">
    <source>
        <dbReference type="ARBA" id="ARBA00023027"/>
    </source>
</evidence>
<dbReference type="PANTHER" id="PTHR11496:SF102">
    <property type="entry name" value="ALCOHOL DEHYDROGENASE 4"/>
    <property type="match status" value="1"/>
</dbReference>
<name>I2Q775_9BACT</name>
<dbReference type="InterPro" id="IPR039697">
    <property type="entry name" value="Alcohol_dehydrogenase_Fe"/>
</dbReference>
<dbReference type="GO" id="GO:0004022">
    <property type="term" value="F:alcohol dehydrogenase (NAD+) activity"/>
    <property type="evidence" value="ECO:0007669"/>
    <property type="project" value="TreeGrafter"/>
</dbReference>
<dbReference type="InterPro" id="IPR056798">
    <property type="entry name" value="ADH_Fe_C"/>
</dbReference>
<dbReference type="FunFam" id="3.40.50.1970:FF:000003">
    <property type="entry name" value="Alcohol dehydrogenase, iron-containing"/>
    <property type="match status" value="1"/>
</dbReference>
<dbReference type="InterPro" id="IPR018211">
    <property type="entry name" value="ADH_Fe_CS"/>
</dbReference>
<dbReference type="GO" id="GO:0046872">
    <property type="term" value="F:metal ion binding"/>
    <property type="evidence" value="ECO:0007669"/>
    <property type="project" value="InterPro"/>
</dbReference>
<keyword evidence="4" id="KW-0520">NAD</keyword>
<dbReference type="FunFam" id="1.20.1090.10:FF:000001">
    <property type="entry name" value="Aldehyde-alcohol dehydrogenase"/>
    <property type="match status" value="1"/>
</dbReference>
<dbReference type="eggNOG" id="COG1454">
    <property type="taxonomic scope" value="Bacteria"/>
</dbReference>
<evidence type="ECO:0000256" key="3">
    <source>
        <dbReference type="ARBA" id="ARBA00023002"/>
    </source>
</evidence>
<accession>I2Q775</accession>
<feature type="domain" description="Alcohol dehydrogenase iron-type/glycerol dehydrogenase GldA" evidence="5">
    <location>
        <begin position="13"/>
        <end position="181"/>
    </location>
</feature>
<dbReference type="Gene3D" id="1.20.1090.10">
    <property type="entry name" value="Dehydroquinate synthase-like - alpha domain"/>
    <property type="match status" value="1"/>
</dbReference>
<feature type="domain" description="Fe-containing alcohol dehydrogenase-like C-terminal" evidence="6">
    <location>
        <begin position="192"/>
        <end position="388"/>
    </location>
</feature>
<dbReference type="Gene3D" id="3.40.50.1970">
    <property type="match status" value="1"/>
</dbReference>
<comment type="similarity">
    <text evidence="2">Belongs to the iron-containing alcohol dehydrogenase family.</text>
</comment>
<dbReference type="Pfam" id="PF00465">
    <property type="entry name" value="Fe-ADH"/>
    <property type="match status" value="1"/>
</dbReference>
<dbReference type="HOGENOM" id="CLU_007207_0_0_7"/>
<reference evidence="7" key="1">
    <citation type="submission" date="2011-11" db="EMBL/GenBank/DDBJ databases">
        <title>Improved High-Quality Draft sequence of Desulfovibrio sp. U5L.</title>
        <authorList>
            <consortium name="US DOE Joint Genome Institute"/>
            <person name="Lucas S."/>
            <person name="Han J."/>
            <person name="Lapidus A."/>
            <person name="Cheng J.-F."/>
            <person name="Goodwin L."/>
            <person name="Pitluck S."/>
            <person name="Peters L."/>
            <person name="Ovchinnikova G."/>
            <person name="Held B."/>
            <person name="Detter J.C."/>
            <person name="Han C."/>
            <person name="Tapia R."/>
            <person name="Land M."/>
            <person name="Hauser L."/>
            <person name="Kyrpides N."/>
            <person name="Ivanova N."/>
            <person name="Pagani I."/>
            <person name="Gabster J."/>
            <person name="Walker C."/>
            <person name="Stolyar S."/>
            <person name="Stahl D."/>
            <person name="Arkin A."/>
            <person name="Dehal P."/>
            <person name="Hazen T."/>
            <person name="Woyke T."/>
        </authorList>
    </citation>
    <scope>NUCLEOTIDE SEQUENCE [LARGE SCALE GENOMIC DNA]</scope>
    <source>
        <strain evidence="7">U5L</strain>
    </source>
</reference>
<dbReference type="OrthoDB" id="9778433at2"/>
<dbReference type="AlphaFoldDB" id="I2Q775"/>
<sequence length="390" mass="40392">MSTVTAFQMADILFTGAGALAKLPESITGNGVKKPLIVTDQGIVKAGISQRVEAVLTAAGIPYALYDETVPNPTTGNVHAALALYRKEGCDSLVGLGGGSSMDTAKACGVLATSGGDDILAYAGPGTLKAPLPCYIAIPTTAGTGSESTCIAVITNDTGAHHVKFGVADPRLLPKVAIIDPLLMTGLPPFITAATGMDAMTHAVEAYISLGASEYTDALAIGSVRLIFKYLRRAVGNGNDIEAREKMAYAQTMAGMAFSNGGLGIVHSLAHPLSAFYGIPHGDANALILPHVLEFNKIVCREKLADVARAAGLANLGPYPEDTAIDAIRRLSADVRIAATISEAAARRGVTLNKADIPALAKDALNDPCTPTNPRVPTVVDIEGLYNQCW</sequence>
<evidence type="ECO:0000256" key="1">
    <source>
        <dbReference type="ARBA" id="ARBA00001962"/>
    </source>
</evidence>
<dbReference type="PROSITE" id="PS00060">
    <property type="entry name" value="ADH_IRON_2"/>
    <property type="match status" value="1"/>
</dbReference>
<dbReference type="STRING" id="596152.DesU5LDRAFT_4032"/>
<dbReference type="EMBL" id="JH600068">
    <property type="protein sequence ID" value="EIG55631.1"/>
    <property type="molecule type" value="Genomic_DNA"/>
</dbReference>
<dbReference type="Pfam" id="PF25137">
    <property type="entry name" value="ADH_Fe_C"/>
    <property type="match status" value="1"/>
</dbReference>
<protein>
    <submittedName>
        <fullName evidence="7">Alcohol dehydrogenase, class IV</fullName>
    </submittedName>
</protein>
<evidence type="ECO:0000313" key="7">
    <source>
        <dbReference type="EMBL" id="EIG55631.1"/>
    </source>
</evidence>
<dbReference type="InterPro" id="IPR001670">
    <property type="entry name" value="ADH_Fe/GldA"/>
</dbReference>
<comment type="cofactor">
    <cofactor evidence="1">
        <name>Fe cation</name>
        <dbReference type="ChEBI" id="CHEBI:24875"/>
    </cofactor>
</comment>
<evidence type="ECO:0000259" key="5">
    <source>
        <dbReference type="Pfam" id="PF00465"/>
    </source>
</evidence>
<dbReference type="SUPFAM" id="SSF56796">
    <property type="entry name" value="Dehydroquinate synthase-like"/>
    <property type="match status" value="1"/>
</dbReference>
<dbReference type="CDD" id="cd08176">
    <property type="entry name" value="LPO"/>
    <property type="match status" value="1"/>
</dbReference>
<dbReference type="PANTHER" id="PTHR11496">
    <property type="entry name" value="ALCOHOL DEHYDROGENASE"/>
    <property type="match status" value="1"/>
</dbReference>
<gene>
    <name evidence="7" type="ORF">DesU5LDRAFT_4032</name>
</gene>